<dbReference type="InterPro" id="IPR020115">
    <property type="entry name" value="Fin"/>
</dbReference>
<keyword evidence="2" id="KW-1185">Reference proteome</keyword>
<accession>A0A1S2LPM5</accession>
<dbReference type="OrthoDB" id="2084556at2"/>
<comment type="caution">
    <text evidence="1">The sequence shown here is derived from an EMBL/GenBank/DDBJ whole genome shotgun (WGS) entry which is preliminary data.</text>
</comment>
<protein>
    <submittedName>
        <fullName evidence="1">Peptide ABC transporter permease</fullName>
    </submittedName>
</protein>
<name>A0A1S2LPM5_9BACI</name>
<proteinExistence type="predicted"/>
<dbReference type="RefSeq" id="WP_071312630.1">
    <property type="nucleotide sequence ID" value="NZ_MLQQ01000007.1"/>
</dbReference>
<dbReference type="EMBL" id="MLQQ01000007">
    <property type="protein sequence ID" value="OIJ14462.1"/>
    <property type="molecule type" value="Genomic_DNA"/>
</dbReference>
<gene>
    <name evidence="1" type="ORF">BKP35_06835</name>
</gene>
<reference evidence="1 2" key="1">
    <citation type="submission" date="2016-10" db="EMBL/GenBank/DDBJ databases">
        <title>Draft genome sequences of four alkaliphilic bacteria belonging to the Anaerobacillus genus.</title>
        <authorList>
            <person name="Bassil N.M."/>
            <person name="Lloyd J.R."/>
        </authorList>
    </citation>
    <scope>NUCLEOTIDE SEQUENCE [LARGE SCALE GENOMIC DNA]</scope>
    <source>
        <strain evidence="1 2">DSM 15340</strain>
    </source>
</reference>
<evidence type="ECO:0000313" key="2">
    <source>
        <dbReference type="Proteomes" id="UP000180098"/>
    </source>
</evidence>
<dbReference type="Proteomes" id="UP000180098">
    <property type="component" value="Unassembled WGS sequence"/>
</dbReference>
<sequence length="76" mass="9058">MAIHYRCRHCGFDVGKIEEHNLNSEQLGFHQLDSNERTEMIEYDDDGHMHVKTICEDCHEALDRNPQFHENQTFIQ</sequence>
<evidence type="ECO:0000313" key="1">
    <source>
        <dbReference type="EMBL" id="OIJ14462.1"/>
    </source>
</evidence>
<organism evidence="1 2">
    <name type="scientific">Anaerobacillus arseniciselenatis</name>
    <dbReference type="NCBI Taxonomy" id="85682"/>
    <lineage>
        <taxon>Bacteria</taxon>
        <taxon>Bacillati</taxon>
        <taxon>Bacillota</taxon>
        <taxon>Bacilli</taxon>
        <taxon>Bacillales</taxon>
        <taxon>Bacillaceae</taxon>
        <taxon>Anaerobacillus</taxon>
    </lineage>
</organism>
<dbReference type="Pfam" id="PF10955">
    <property type="entry name" value="Fin"/>
    <property type="match status" value="1"/>
</dbReference>
<dbReference type="GO" id="GO:0010468">
    <property type="term" value="P:regulation of gene expression"/>
    <property type="evidence" value="ECO:0007669"/>
    <property type="project" value="InterPro"/>
</dbReference>
<dbReference type="AlphaFoldDB" id="A0A1S2LPM5"/>